<dbReference type="SUPFAM" id="SSF53383">
    <property type="entry name" value="PLP-dependent transferases"/>
    <property type="match status" value="1"/>
</dbReference>
<comment type="cofactor">
    <cofactor evidence="1">
        <name>pyridoxal 5'-phosphate</name>
        <dbReference type="ChEBI" id="CHEBI:597326"/>
    </cofactor>
</comment>
<dbReference type="PANTHER" id="PTHR42885:SF2">
    <property type="entry name" value="HISTIDINOL-PHOSPHATE AMINOTRANSFERASE"/>
    <property type="match status" value="1"/>
</dbReference>
<accession>X1LNP8</accession>
<evidence type="ECO:0000259" key="5">
    <source>
        <dbReference type="Pfam" id="PF00155"/>
    </source>
</evidence>
<evidence type="ECO:0000256" key="1">
    <source>
        <dbReference type="ARBA" id="ARBA00001933"/>
    </source>
</evidence>
<evidence type="ECO:0000256" key="3">
    <source>
        <dbReference type="ARBA" id="ARBA00022679"/>
    </source>
</evidence>
<evidence type="ECO:0000256" key="4">
    <source>
        <dbReference type="ARBA" id="ARBA00022898"/>
    </source>
</evidence>
<comment type="caution">
    <text evidence="6">The sequence shown here is derived from an EMBL/GenBank/DDBJ whole genome shotgun (WGS) entry which is preliminary data.</text>
</comment>
<keyword evidence="2" id="KW-0032">Aminotransferase</keyword>
<evidence type="ECO:0000256" key="2">
    <source>
        <dbReference type="ARBA" id="ARBA00022576"/>
    </source>
</evidence>
<name>X1LNP8_9ZZZZ</name>
<dbReference type="InterPro" id="IPR004839">
    <property type="entry name" value="Aminotransferase_I/II_large"/>
</dbReference>
<organism evidence="6">
    <name type="scientific">marine sediment metagenome</name>
    <dbReference type="NCBI Taxonomy" id="412755"/>
    <lineage>
        <taxon>unclassified sequences</taxon>
        <taxon>metagenomes</taxon>
        <taxon>ecological metagenomes</taxon>
    </lineage>
</organism>
<dbReference type="GO" id="GO:0008483">
    <property type="term" value="F:transaminase activity"/>
    <property type="evidence" value="ECO:0007669"/>
    <property type="project" value="UniProtKB-KW"/>
</dbReference>
<dbReference type="EMBL" id="BARV01014577">
    <property type="protein sequence ID" value="GAI20733.1"/>
    <property type="molecule type" value="Genomic_DNA"/>
</dbReference>
<dbReference type="Gene3D" id="3.40.640.10">
    <property type="entry name" value="Type I PLP-dependent aspartate aminotransferase-like (Major domain)"/>
    <property type="match status" value="1"/>
</dbReference>
<feature type="non-terminal residue" evidence="6">
    <location>
        <position position="166"/>
    </location>
</feature>
<dbReference type="PANTHER" id="PTHR42885">
    <property type="entry name" value="HISTIDINOL-PHOSPHATE AMINOTRANSFERASE-RELATED"/>
    <property type="match status" value="1"/>
</dbReference>
<evidence type="ECO:0000313" key="6">
    <source>
        <dbReference type="EMBL" id="GAI20733.1"/>
    </source>
</evidence>
<dbReference type="Gene3D" id="3.90.1150.10">
    <property type="entry name" value="Aspartate Aminotransferase, domain 1"/>
    <property type="match status" value="1"/>
</dbReference>
<keyword evidence="3" id="KW-0808">Transferase</keyword>
<dbReference type="Pfam" id="PF00155">
    <property type="entry name" value="Aminotran_1_2"/>
    <property type="match status" value="1"/>
</dbReference>
<dbReference type="GO" id="GO:0030170">
    <property type="term" value="F:pyridoxal phosphate binding"/>
    <property type="evidence" value="ECO:0007669"/>
    <property type="project" value="InterPro"/>
</dbReference>
<gene>
    <name evidence="6" type="ORF">S06H3_25328</name>
</gene>
<sequence length="166" mass="18414">MSDIKGLIRKNIRDLIPYSSARDEYSGDGAVLLDANESPYNEPFNRYPDPVQMALKKKISGIISTPVERIFLGNGSDEAIDLLIRIFCEPAADRIIIIDPSYGMYKVSADINNVAVDFVSLNKDFSLDAERLMAAVREETKMVFLCSPNNPSANLLGKAEIIRILS</sequence>
<protein>
    <recommendedName>
        <fullName evidence="5">Aminotransferase class I/classII large domain-containing protein</fullName>
    </recommendedName>
</protein>
<reference evidence="6" key="1">
    <citation type="journal article" date="2014" name="Front. Microbiol.">
        <title>High frequency of phylogenetically diverse reductive dehalogenase-homologous genes in deep subseafloor sedimentary metagenomes.</title>
        <authorList>
            <person name="Kawai M."/>
            <person name="Futagami T."/>
            <person name="Toyoda A."/>
            <person name="Takaki Y."/>
            <person name="Nishi S."/>
            <person name="Hori S."/>
            <person name="Arai W."/>
            <person name="Tsubouchi T."/>
            <person name="Morono Y."/>
            <person name="Uchiyama I."/>
            <person name="Ito T."/>
            <person name="Fujiyama A."/>
            <person name="Inagaki F."/>
            <person name="Takami H."/>
        </authorList>
    </citation>
    <scope>NUCLEOTIDE SEQUENCE</scope>
    <source>
        <strain evidence="6">Expedition CK06-06</strain>
    </source>
</reference>
<feature type="domain" description="Aminotransferase class I/classII large" evidence="5">
    <location>
        <begin position="40"/>
        <end position="164"/>
    </location>
</feature>
<keyword evidence="4" id="KW-0663">Pyridoxal phosphate</keyword>
<dbReference type="InterPro" id="IPR015422">
    <property type="entry name" value="PyrdxlP-dep_Trfase_small"/>
</dbReference>
<dbReference type="InterPro" id="IPR015421">
    <property type="entry name" value="PyrdxlP-dep_Trfase_major"/>
</dbReference>
<proteinExistence type="predicted"/>
<dbReference type="AlphaFoldDB" id="X1LNP8"/>
<dbReference type="CDD" id="cd00609">
    <property type="entry name" value="AAT_like"/>
    <property type="match status" value="1"/>
</dbReference>
<dbReference type="InterPro" id="IPR015424">
    <property type="entry name" value="PyrdxlP-dep_Trfase"/>
</dbReference>